<dbReference type="RefSeq" id="WP_189989796.1">
    <property type="nucleotide sequence ID" value="NZ_BMZS01000005.1"/>
</dbReference>
<keyword evidence="7" id="KW-1185">Reference proteome</keyword>
<reference evidence="6" key="2">
    <citation type="submission" date="2020-09" db="EMBL/GenBank/DDBJ databases">
        <authorList>
            <person name="Sun Q."/>
            <person name="Kim S."/>
        </authorList>
    </citation>
    <scope>NUCLEOTIDE SEQUENCE</scope>
    <source>
        <strain evidence="6">KCTC 42651</strain>
    </source>
</reference>
<evidence type="ECO:0000256" key="2">
    <source>
        <dbReference type="ARBA" id="ARBA00022452"/>
    </source>
</evidence>
<evidence type="ECO:0000256" key="4">
    <source>
        <dbReference type="SAM" id="SignalP"/>
    </source>
</evidence>
<gene>
    <name evidence="6" type="ORF">GCM10017083_24140</name>
</gene>
<dbReference type="InterPro" id="IPR039910">
    <property type="entry name" value="D15-like"/>
</dbReference>
<evidence type="ECO:0000313" key="6">
    <source>
        <dbReference type="EMBL" id="GHD50658.1"/>
    </source>
</evidence>
<organism evidence="6 7">
    <name type="scientific">Thalassobaculum fulvum</name>
    <dbReference type="NCBI Taxonomy" id="1633335"/>
    <lineage>
        <taxon>Bacteria</taxon>
        <taxon>Pseudomonadati</taxon>
        <taxon>Pseudomonadota</taxon>
        <taxon>Alphaproteobacteria</taxon>
        <taxon>Rhodospirillales</taxon>
        <taxon>Thalassobaculaceae</taxon>
        <taxon>Thalassobaculum</taxon>
    </lineage>
</organism>
<sequence length="593" mass="63780">MRLAVLLLIALLALGRTAGAQEQAATGFPYTVRFDGLDDTRELSALVRDSSALVSKLDDPPPSRAGLRRRAADDLARFETAARSLGYYDAEFRSDVEPGDPPVLVVTAAPGPVYAVSEIEIRSVDDRSAAIGVELPRRRIGLQPGAPARAADVLSAEAAIVRILQEQAYPLAEAGERSVLIDRDAKTMRVTFRIDAGPAARFGPVAVSGADEVDADYALRRLPWRYGETADIRKVERGRRLLTATGVYETVGVRFADAVGPDGLIPVEVTLTQRKPRSIGAGVSASTSEGAGVSAFWTHRNLFGGAERLDVNGRVSEVETSLTSELRLPDMISNNQDFILGGGLIEERTDGYDSRKVTVGGRFERRISDVLSVDFGATLERSRIEEDSIETQYTLVGLPVGFTVDTSDDLLNPTEGGRTRVRFTPYLETLGSSISFYSMTARHSQYVALDSNRDVVLAGRAAVGSIVGASTGNLPADKRLYSGGGGSVRGYGLQKIGPLDAGGDPIGGSALLEVGAELRWRVFGDFGIVPFIDGGQVYDTERPDLGQELQWAAGLGLRYYTPIGPVRADFAVPLNPRKSDDRYQVYFSLGQAF</sequence>
<feature type="domain" description="Bacterial surface antigen (D15)" evidence="5">
    <location>
        <begin position="301"/>
        <end position="593"/>
    </location>
</feature>
<dbReference type="Pfam" id="PF01103">
    <property type="entry name" value="Omp85"/>
    <property type="match status" value="1"/>
</dbReference>
<feature type="signal peptide" evidence="4">
    <location>
        <begin position="1"/>
        <end position="20"/>
    </location>
</feature>
<dbReference type="PANTHER" id="PTHR12815">
    <property type="entry name" value="SORTING AND ASSEMBLY MACHINERY SAMM50 PROTEIN FAMILY MEMBER"/>
    <property type="match status" value="1"/>
</dbReference>
<dbReference type="PANTHER" id="PTHR12815:SF42">
    <property type="entry name" value="BACTERIAL SURFACE ANTIGEN (D15) DOMAIN-CONTAINING PROTEIN"/>
    <property type="match status" value="1"/>
</dbReference>
<reference evidence="6" key="1">
    <citation type="journal article" date="2014" name="Int. J. Syst. Evol. Microbiol.">
        <title>Complete genome sequence of Corynebacterium casei LMG S-19264T (=DSM 44701T), isolated from a smear-ripened cheese.</title>
        <authorList>
            <consortium name="US DOE Joint Genome Institute (JGI-PGF)"/>
            <person name="Walter F."/>
            <person name="Albersmeier A."/>
            <person name="Kalinowski J."/>
            <person name="Ruckert C."/>
        </authorList>
    </citation>
    <scope>NUCLEOTIDE SEQUENCE</scope>
    <source>
        <strain evidence="6">KCTC 42651</strain>
    </source>
</reference>
<keyword evidence="2" id="KW-1134">Transmembrane beta strand</keyword>
<proteinExistence type="predicted"/>
<evidence type="ECO:0000256" key="3">
    <source>
        <dbReference type="ARBA" id="ARBA00023136"/>
    </source>
</evidence>
<protein>
    <submittedName>
        <fullName evidence="6">Outer membrane protein assembly factor</fullName>
    </submittedName>
</protein>
<dbReference type="Gene3D" id="2.40.160.50">
    <property type="entry name" value="membrane protein fhac: a member of the omp85/tpsb transporter family"/>
    <property type="match status" value="1"/>
</dbReference>
<keyword evidence="4" id="KW-0732">Signal</keyword>
<comment type="subcellular location">
    <subcellularLocation>
        <location evidence="1">Membrane</location>
    </subcellularLocation>
</comment>
<name>A0A918XS40_9PROT</name>
<dbReference type="InterPro" id="IPR000184">
    <property type="entry name" value="Bac_surfAg_D15"/>
</dbReference>
<dbReference type="Gene3D" id="3.10.20.310">
    <property type="entry name" value="membrane protein fhac"/>
    <property type="match status" value="1"/>
</dbReference>
<evidence type="ECO:0000256" key="1">
    <source>
        <dbReference type="ARBA" id="ARBA00004370"/>
    </source>
</evidence>
<keyword evidence="3" id="KW-0472">Membrane</keyword>
<evidence type="ECO:0000259" key="5">
    <source>
        <dbReference type="Pfam" id="PF01103"/>
    </source>
</evidence>
<dbReference type="AlphaFoldDB" id="A0A918XS40"/>
<keyword evidence="2" id="KW-0812">Transmembrane</keyword>
<evidence type="ECO:0000313" key="7">
    <source>
        <dbReference type="Proteomes" id="UP000630353"/>
    </source>
</evidence>
<accession>A0A918XS40</accession>
<feature type="chain" id="PRO_5037151118" evidence="4">
    <location>
        <begin position="21"/>
        <end position="593"/>
    </location>
</feature>
<dbReference type="Proteomes" id="UP000630353">
    <property type="component" value="Unassembled WGS sequence"/>
</dbReference>
<dbReference type="EMBL" id="BMZS01000005">
    <property type="protein sequence ID" value="GHD50658.1"/>
    <property type="molecule type" value="Genomic_DNA"/>
</dbReference>
<dbReference type="GO" id="GO:0019867">
    <property type="term" value="C:outer membrane"/>
    <property type="evidence" value="ECO:0007669"/>
    <property type="project" value="InterPro"/>
</dbReference>
<comment type="caution">
    <text evidence="6">The sequence shown here is derived from an EMBL/GenBank/DDBJ whole genome shotgun (WGS) entry which is preliminary data.</text>
</comment>